<proteinExistence type="inferred from homology"/>
<dbReference type="PROSITE" id="PS00941">
    <property type="entry name" value="CARBOXYLESTERASE_B_2"/>
    <property type="match status" value="1"/>
</dbReference>
<dbReference type="Proteomes" id="UP000391919">
    <property type="component" value="Unassembled WGS sequence"/>
</dbReference>
<dbReference type="Pfam" id="PF00135">
    <property type="entry name" value="COesterase"/>
    <property type="match status" value="1"/>
</dbReference>
<dbReference type="RefSeq" id="WP_151705971.1">
    <property type="nucleotide sequence ID" value="NZ_BKZQ01000018.1"/>
</dbReference>
<dbReference type="SUPFAM" id="SSF53474">
    <property type="entry name" value="alpha/beta-Hydrolases"/>
    <property type="match status" value="1"/>
</dbReference>
<gene>
    <name evidence="5" type="ORF">BpJC7_16030</name>
</gene>
<dbReference type="InterPro" id="IPR019826">
    <property type="entry name" value="Carboxylesterase_B_AS"/>
</dbReference>
<protein>
    <recommendedName>
        <fullName evidence="3">Carboxylic ester hydrolase</fullName>
        <ecNumber evidence="3">3.1.1.-</ecNumber>
    </recommendedName>
</protein>
<evidence type="ECO:0000256" key="1">
    <source>
        <dbReference type="ARBA" id="ARBA00005964"/>
    </source>
</evidence>
<dbReference type="EMBL" id="BKZQ01000018">
    <property type="protein sequence ID" value="GER70300.1"/>
    <property type="molecule type" value="Genomic_DNA"/>
</dbReference>
<sequence length="502" mass="55383">MPAPIIETVYGKVQGYEKNGVQIWKGIPYAKPPVGPLRFLPPQPPKPWTGVKDCTQFGPIPWQPSVELMNFLDNPNENMSEDCLYLNIWSPDADGGRRPVMVWIHGGAFANGAGSSPSYDGAAFAKNGDVVVVTINYRLGALGFLHLAEIGGEDYRTSGNCGILDQIAALKWVKENIAAFGGDPGRVTIFGESAGAMSVATLLAAPSTKGLFHQAILESGAANFVATPERATKNALRILDALGLEKAEISKLQEIPAKQLAEAVNSLPFMSLLPVIDGVVLPKHPEAAFKEGCAKDIPVLIGTNKDEYRLFTAFDPVWQKQDPQETAAVFQKTFAKYWDTLSAMITNPSPFNQELYDRIMTYFVFTGPALRLADTQASLREQVWMYRFDWESTAYGGMLRSCHALEIPFVWNTLQQPGTKKLTGESLGRQALADRMHLAWIAFAKTGNPNNRLLPDWPAYDTGTRATMIFDRICKAVNDPHSKERAVWSSVRYLESEEQVRP</sequence>
<organism evidence="5 6">
    <name type="scientific">Weizmannia acidilactici</name>
    <dbReference type="NCBI Taxonomy" id="2607726"/>
    <lineage>
        <taxon>Bacteria</taxon>
        <taxon>Bacillati</taxon>
        <taxon>Bacillota</taxon>
        <taxon>Bacilli</taxon>
        <taxon>Bacillales</taxon>
        <taxon>Bacillaceae</taxon>
        <taxon>Heyndrickxia</taxon>
    </lineage>
</organism>
<dbReference type="InterPro" id="IPR002018">
    <property type="entry name" value="CarbesteraseB"/>
</dbReference>
<comment type="similarity">
    <text evidence="1 3">Belongs to the type-B carboxylesterase/lipase family.</text>
</comment>
<reference evidence="5 6" key="1">
    <citation type="submission" date="2019-09" db="EMBL/GenBank/DDBJ databases">
        <title>Draft genome sequence of Bacillus sp. JC-7.</title>
        <authorList>
            <person name="Tanaka N."/>
            <person name="Shiwa Y."/>
            <person name="Fujita N."/>
            <person name="Tanasupawat S."/>
        </authorList>
    </citation>
    <scope>NUCLEOTIDE SEQUENCE [LARGE SCALE GENOMIC DNA]</scope>
    <source>
        <strain evidence="5 6">JC-7</strain>
    </source>
</reference>
<dbReference type="PROSITE" id="PS00122">
    <property type="entry name" value="CARBOXYLESTERASE_B_1"/>
    <property type="match status" value="1"/>
</dbReference>
<dbReference type="GO" id="GO:0016787">
    <property type="term" value="F:hydrolase activity"/>
    <property type="evidence" value="ECO:0007669"/>
    <property type="project" value="UniProtKB-KW"/>
</dbReference>
<keyword evidence="6" id="KW-1185">Reference proteome</keyword>
<accession>A0A5J4JIE8</accession>
<evidence type="ECO:0000313" key="5">
    <source>
        <dbReference type="EMBL" id="GER70300.1"/>
    </source>
</evidence>
<evidence type="ECO:0000256" key="3">
    <source>
        <dbReference type="RuleBase" id="RU361235"/>
    </source>
</evidence>
<dbReference type="AlphaFoldDB" id="A0A5J4JIE8"/>
<dbReference type="InterPro" id="IPR019819">
    <property type="entry name" value="Carboxylesterase_B_CS"/>
</dbReference>
<dbReference type="InterPro" id="IPR050309">
    <property type="entry name" value="Type-B_Carboxylest/Lipase"/>
</dbReference>
<feature type="domain" description="Carboxylesterase type B" evidence="4">
    <location>
        <begin position="3"/>
        <end position="469"/>
    </location>
</feature>
<evidence type="ECO:0000256" key="2">
    <source>
        <dbReference type="ARBA" id="ARBA00022801"/>
    </source>
</evidence>
<comment type="caution">
    <text evidence="5">The sequence shown here is derived from an EMBL/GenBank/DDBJ whole genome shotgun (WGS) entry which is preliminary data.</text>
</comment>
<dbReference type="InterPro" id="IPR029058">
    <property type="entry name" value="AB_hydrolase_fold"/>
</dbReference>
<keyword evidence="2 3" id="KW-0378">Hydrolase</keyword>
<evidence type="ECO:0000259" key="4">
    <source>
        <dbReference type="Pfam" id="PF00135"/>
    </source>
</evidence>
<evidence type="ECO:0000313" key="6">
    <source>
        <dbReference type="Proteomes" id="UP000391919"/>
    </source>
</evidence>
<dbReference type="PANTHER" id="PTHR11559">
    <property type="entry name" value="CARBOXYLESTERASE"/>
    <property type="match status" value="1"/>
</dbReference>
<name>A0A5J4JIE8_9BACI</name>
<dbReference type="Gene3D" id="3.40.50.1820">
    <property type="entry name" value="alpha/beta hydrolase"/>
    <property type="match status" value="1"/>
</dbReference>
<dbReference type="EC" id="3.1.1.-" evidence="3"/>